<comment type="caution">
    <text evidence="2">The sequence shown here is derived from an EMBL/GenBank/DDBJ whole genome shotgun (WGS) entry which is preliminary data.</text>
</comment>
<feature type="compositionally biased region" description="Basic residues" evidence="1">
    <location>
        <begin position="110"/>
        <end position="120"/>
    </location>
</feature>
<feature type="region of interest" description="Disordered" evidence="1">
    <location>
        <begin position="84"/>
        <end position="120"/>
    </location>
</feature>
<gene>
    <name evidence="2" type="ORF">IC230_06900</name>
</gene>
<sequence>MEGQVILTTPKELKLLLVEAVSIALKYHQPAAVTSPANTGSKVDFSGLRREYYPGIPESTVRQDTAHLSRTKVGKRILFDRTEIEEHLHAKRRTSTSETDLQADDQFTRQHQRTGGRKAA</sequence>
<reference evidence="2" key="1">
    <citation type="submission" date="2020-09" db="EMBL/GenBank/DDBJ databases">
        <authorList>
            <person name="Kim M.K."/>
        </authorList>
    </citation>
    <scope>NUCLEOTIDE SEQUENCE</scope>
    <source>
        <strain evidence="2">BT704</strain>
    </source>
</reference>
<dbReference type="AlphaFoldDB" id="A0A927AZF9"/>
<dbReference type="RefSeq" id="WP_191038240.1">
    <property type="nucleotide sequence ID" value="NZ_JACXAA010000002.1"/>
</dbReference>
<name>A0A927AZF9_9BACT</name>
<evidence type="ECO:0000256" key="1">
    <source>
        <dbReference type="SAM" id="MobiDB-lite"/>
    </source>
</evidence>
<proteinExistence type="predicted"/>
<dbReference type="EMBL" id="JACXAA010000002">
    <property type="protein sequence ID" value="MBD2752609.1"/>
    <property type="molecule type" value="Genomic_DNA"/>
</dbReference>
<keyword evidence="3" id="KW-1185">Reference proteome</keyword>
<evidence type="ECO:0000313" key="3">
    <source>
        <dbReference type="Proteomes" id="UP000653797"/>
    </source>
</evidence>
<dbReference type="Proteomes" id="UP000653797">
    <property type="component" value="Unassembled WGS sequence"/>
</dbReference>
<organism evidence="2 3">
    <name type="scientific">Spirosoma validum</name>
    <dbReference type="NCBI Taxonomy" id="2771355"/>
    <lineage>
        <taxon>Bacteria</taxon>
        <taxon>Pseudomonadati</taxon>
        <taxon>Bacteroidota</taxon>
        <taxon>Cytophagia</taxon>
        <taxon>Cytophagales</taxon>
        <taxon>Cytophagaceae</taxon>
        <taxon>Spirosoma</taxon>
    </lineage>
</organism>
<protein>
    <submittedName>
        <fullName evidence="2">Uncharacterized protein</fullName>
    </submittedName>
</protein>
<accession>A0A927AZF9</accession>
<evidence type="ECO:0000313" key="2">
    <source>
        <dbReference type="EMBL" id="MBD2752609.1"/>
    </source>
</evidence>